<reference evidence="3 4" key="1">
    <citation type="submission" date="2019-03" db="EMBL/GenBank/DDBJ databases">
        <title>Novel species of Flavobacterium.</title>
        <authorList>
            <person name="Liu Q."/>
            <person name="Xin Y.-H."/>
        </authorList>
    </citation>
    <scope>NUCLEOTIDE SEQUENCE [LARGE SCALE GENOMIC DNA]</scope>
    <source>
        <strain evidence="3 4">LB2P22</strain>
    </source>
</reference>
<evidence type="ECO:0000256" key="1">
    <source>
        <dbReference type="ARBA" id="ARBA00022729"/>
    </source>
</evidence>
<evidence type="ECO:0000313" key="4">
    <source>
        <dbReference type="Proteomes" id="UP000294685"/>
    </source>
</evidence>
<dbReference type="Proteomes" id="UP000294685">
    <property type="component" value="Unassembled WGS sequence"/>
</dbReference>
<dbReference type="RefSeq" id="WP_132071071.1">
    <property type="nucleotide sequence ID" value="NZ_SMLH01000004.1"/>
</dbReference>
<evidence type="ECO:0000313" key="3">
    <source>
        <dbReference type="EMBL" id="TDE29425.1"/>
    </source>
</evidence>
<gene>
    <name evidence="3" type="ORF">E0I61_09725</name>
</gene>
<keyword evidence="1" id="KW-0732">Signal</keyword>
<keyword evidence="4" id="KW-1185">Reference proteome</keyword>
<dbReference type="Pfam" id="PF07593">
    <property type="entry name" value="UnbV_ASPIC"/>
    <property type="match status" value="1"/>
</dbReference>
<dbReference type="SUPFAM" id="SSF69318">
    <property type="entry name" value="Integrin alpha N-terminal domain"/>
    <property type="match status" value="1"/>
</dbReference>
<accession>A0ABY2DRM3</accession>
<dbReference type="PANTHER" id="PTHR16026:SF0">
    <property type="entry name" value="CARTILAGE ACIDIC PROTEIN 1"/>
    <property type="match status" value="1"/>
</dbReference>
<organism evidence="3 4">
    <name type="scientific">Flavobacterium ranwuense</name>
    <dbReference type="NCBI Taxonomy" id="2541725"/>
    <lineage>
        <taxon>Bacteria</taxon>
        <taxon>Pseudomonadati</taxon>
        <taxon>Bacteroidota</taxon>
        <taxon>Flavobacteriia</taxon>
        <taxon>Flavobacteriales</taxon>
        <taxon>Flavobacteriaceae</taxon>
        <taxon>Flavobacterium</taxon>
    </lineage>
</organism>
<dbReference type="InterPro" id="IPR027039">
    <property type="entry name" value="Crtac1"/>
</dbReference>
<dbReference type="EMBL" id="SMLH01000004">
    <property type="protein sequence ID" value="TDE29425.1"/>
    <property type="molecule type" value="Genomic_DNA"/>
</dbReference>
<dbReference type="InterPro" id="IPR013517">
    <property type="entry name" value="FG-GAP"/>
</dbReference>
<name>A0ABY2DRM3_9FLAO</name>
<protein>
    <submittedName>
        <fullName evidence="3">CRTAC1 family protein</fullName>
    </submittedName>
</protein>
<dbReference type="InterPro" id="IPR011519">
    <property type="entry name" value="UnbV_ASPIC"/>
</dbReference>
<proteinExistence type="predicted"/>
<sequence length="626" mass="70430">MKQIPRIIAVILLLVLYAFARPKDISNSEKTKLSSNFNFEKSILYYPKNLNPIFVRKVHPQYEKLSTWISSIGTSVAFIDYDDDNLLNDVVSIDPRFNRVFVSPLNNTGNRFLPFELEVKTLPMNEGVAPSGLLVNDFNEDGKEDILVMYFGRSPILFYKSDEGYDEAELILNETWNSTTGTIADFDSDGHPDIFIGNYFPNESILYNPNCTDKNQIMQHSMSHGDNGARNRIFLWSGIDKNGKAIFKEDKNWLKGLPLPNDWTLAVAAGDIDGDLVPDLYISNDFGPDKLLLNKSTKGKLLFKELKGQRTFTSLKSNIIGNDSFKGMGAEMYDINNDGLLDIFVSNIADDYALHESHFLFINNGDKKLIESGIAPFENKSEDLGMSRSSWGWDCKFGDFNNDMIPEAVQATGFVKGKTNRWPELQELATLNDELLADINFWPQLKPGDAISGNAHIPFFVKSESGKYFDLSKNIGIDENQITRAIAIADIDHDGKLDFVTGNQWEDSKLYHNKSKSFNSFLGLSLKFPLNSTNNSIKIDEKIEGPTKYAIGAIAKIKLKNGKELMRFVDGGNGHSGRNSPELHFGLGKNNNEIVSVDLTWRNSKGIIKKSKINLNNGWHTIYLPY</sequence>
<dbReference type="PANTHER" id="PTHR16026">
    <property type="entry name" value="CARTILAGE ACIDIC PROTEIN 1"/>
    <property type="match status" value="1"/>
</dbReference>
<feature type="domain" description="ASPIC/UnbV" evidence="2">
    <location>
        <begin position="550"/>
        <end position="604"/>
    </location>
</feature>
<dbReference type="Gene3D" id="2.130.10.130">
    <property type="entry name" value="Integrin alpha, N-terminal"/>
    <property type="match status" value="2"/>
</dbReference>
<comment type="caution">
    <text evidence="3">The sequence shown here is derived from an EMBL/GenBank/DDBJ whole genome shotgun (WGS) entry which is preliminary data.</text>
</comment>
<dbReference type="Pfam" id="PF13517">
    <property type="entry name" value="FG-GAP_3"/>
    <property type="match status" value="1"/>
</dbReference>
<evidence type="ECO:0000259" key="2">
    <source>
        <dbReference type="Pfam" id="PF07593"/>
    </source>
</evidence>
<dbReference type="InterPro" id="IPR028994">
    <property type="entry name" value="Integrin_alpha_N"/>
</dbReference>